<dbReference type="InterPro" id="IPR020806">
    <property type="entry name" value="PKS_PP-bd"/>
</dbReference>
<keyword evidence="15" id="KW-1185">Reference proteome</keyword>
<dbReference type="InterPro" id="IPR042104">
    <property type="entry name" value="PKS_dehydratase_sf"/>
</dbReference>
<evidence type="ECO:0000256" key="9">
    <source>
        <dbReference type="PROSITE-ProRule" id="PRU01363"/>
    </source>
</evidence>
<evidence type="ECO:0000256" key="1">
    <source>
        <dbReference type="ARBA" id="ARBA00001957"/>
    </source>
</evidence>
<dbReference type="InterPro" id="IPR049552">
    <property type="entry name" value="PKS_DH_N"/>
</dbReference>
<dbReference type="SMART" id="SM00822">
    <property type="entry name" value="PKS_KR"/>
    <property type="match status" value="3"/>
</dbReference>
<dbReference type="Gene3D" id="1.10.1200.10">
    <property type="entry name" value="ACP-like"/>
    <property type="match status" value="3"/>
</dbReference>
<dbReference type="InterPro" id="IPR016036">
    <property type="entry name" value="Malonyl_transacylase_ACP-bd"/>
</dbReference>
<protein>
    <recommendedName>
        <fullName evidence="16">Polyketide synthase</fullName>
    </recommendedName>
</protein>
<dbReference type="Pfam" id="PF21089">
    <property type="entry name" value="PKS_DH_N"/>
    <property type="match status" value="1"/>
</dbReference>
<dbReference type="EMBL" id="BAAAWD010000010">
    <property type="protein sequence ID" value="GAA3013268.1"/>
    <property type="molecule type" value="Genomic_DNA"/>
</dbReference>
<dbReference type="SMART" id="SM00827">
    <property type="entry name" value="PKS_AT"/>
    <property type="match status" value="3"/>
</dbReference>
<dbReference type="Gene3D" id="3.30.70.3290">
    <property type="match status" value="3"/>
</dbReference>
<evidence type="ECO:0000259" key="12">
    <source>
        <dbReference type="PROSITE" id="PS52004"/>
    </source>
</evidence>
<feature type="region of interest" description="N-terminal hotdog fold" evidence="9">
    <location>
        <begin position="2315"/>
        <end position="2437"/>
    </location>
</feature>
<dbReference type="Pfam" id="PF16197">
    <property type="entry name" value="KAsynt_C_assoc"/>
    <property type="match status" value="3"/>
</dbReference>
<gene>
    <name evidence="14" type="ORF">GCM10017559_40530</name>
</gene>
<dbReference type="InterPro" id="IPR001227">
    <property type="entry name" value="Ac_transferase_dom_sf"/>
</dbReference>
<evidence type="ECO:0000259" key="11">
    <source>
        <dbReference type="PROSITE" id="PS50075"/>
    </source>
</evidence>
<dbReference type="Pfam" id="PF00550">
    <property type="entry name" value="PP-binding"/>
    <property type="match status" value="3"/>
</dbReference>
<dbReference type="InterPro" id="IPR014043">
    <property type="entry name" value="Acyl_transferase_dom"/>
</dbReference>
<evidence type="ECO:0000256" key="10">
    <source>
        <dbReference type="SAM" id="MobiDB-lite"/>
    </source>
</evidence>
<dbReference type="PANTHER" id="PTHR43775">
    <property type="entry name" value="FATTY ACID SYNTHASE"/>
    <property type="match status" value="1"/>
</dbReference>
<dbReference type="InterPro" id="IPR020841">
    <property type="entry name" value="PKS_Beta-ketoAc_synthase_dom"/>
</dbReference>
<keyword evidence="4" id="KW-0597">Phosphoprotein</keyword>
<evidence type="ECO:0000256" key="6">
    <source>
        <dbReference type="ARBA" id="ARBA00023194"/>
    </source>
</evidence>
<dbReference type="InterPro" id="IPR032821">
    <property type="entry name" value="PKS_assoc"/>
</dbReference>
<dbReference type="PROSITE" id="PS52004">
    <property type="entry name" value="KS3_2"/>
    <property type="match status" value="3"/>
</dbReference>
<evidence type="ECO:0000256" key="5">
    <source>
        <dbReference type="ARBA" id="ARBA00022679"/>
    </source>
</evidence>
<evidence type="ECO:0000259" key="13">
    <source>
        <dbReference type="PROSITE" id="PS52019"/>
    </source>
</evidence>
<sequence length="4599" mass="485011">MANDEQLVEYLRRVTIELKETRQRLHDVEARSREPIAIVGMACRFPGGVSSAEELWEVVAGGRDVVGGVPTDRGWGVSGGWSGGFLVGAGEFDAGFFGISPREALAMDPQQRLVLEASWEAFERAGIDPSSLRGSDTGVFIGAIAQDYAAPLHSPPEGFEGHLLTGTTSSVVSGRVAYTLGLEGPAVTVDTACSSSLVAVHQAVQALRAGECSLALAGGVTVMANPGMFVEFSRQGGLAADGRCKSFAASADGTTWSEGVGVLVVERLSDAVRRGHRVLAVVRGSAVNQDGASNGLTAPNGPAQERVVRSALAAAGLAPSEVDAVEAHGTGTTLGDPIEADALLATYGQDRDRPLWLGSLKSNIGHAQAAAGVAGVIKMVMAMRHGVLPQTLHVDEPSPHVDWSSGAVELLTQAREWPDEGRPRRAGVSSFGISGTNAHVIVEQGPVESVVVAGDVVGPVPLVVSGRSVEALADQVALVGGRSWPVGAVAGVGRVLVSGRARFDHRAVVVGDRQVRGRVLAGADSGVVFVFPGQGAQWVGMGARLLESSSVFAARIAECARALEPYTDFSLEGVLRGEVSLERVEVVQPALWAVMVGLAGVWGSFGVRPVAVVGHSQGEIAAACVAGALSLEDGARVVALRSRALGVLAGQGGMVSLGVSAQRAEALIGEWGERLSVAAHNGPEVTVVSGEPEALEELLARCDVEGIRARRVAVDYASHSPQVERLRSRLVGELAGVVPRSAGVAFVSTVHGRVFDAAGLDASYWVDNLRHPVRFEQAVSLLAHQGHRVFAEMSPHPVLTIGIEQSLQAAGVEGVAVGTLRRDEGGMERFLLSLGEAHVHGVEVDWSPAFGDAPPYLDVPTYPFQRQRYWLTSTVSPAGRAGTPTVDECRYRVEWQAGPVPDAVELSGRWLIAVPPRHEDGPLANLCAETLRLHGATPVVVPVPADGSVASLAGYADVSGTLSLLALDETAALEPTTRLIRALAEARIEAPLWLVTCGAVTTDEADSPANPRQAAVWGLGRVLALERPARRGGLIDLPGRTTRDTATRLAGVLAAAGDEDQVAVRDQGVLVRRLMRAPLGAARPVRTWTPRGTVLVTGTGTAAVQITRALAEAGADRVLLAGRRGPEAPGADDLRTVLGDAVTFAACDITDRDAVAALLASIPADHPLTAVVHTDAAEDDEPSAEPTPERIADAARIHLEGATILGELTGDLDAFVLFSSLAGTLGTPGQAGTAAGHAYLEALARRRRADGLPATVVHWGDWTRDEVHRSHGLRELPEDLAFQALRQAVDHDETAVVVADIDWRRFHLAFTASRPRPLLSAVPEVRGIAAENTDDTGSSFASRLAAMDEADRERAVLDLVRTQAATVLHHDDPAAVRTGLPFKDLGFDSLLGVDLRNRLSTATGVRLPVTLVFDHPTLEALARHLVERLTGTVRHLPSAPAVAADEPIAIVGMACRFPGGVRSPEDLWELVAEGRDAIGDLPTDRGWDLEGLYDPDPDRPGKSYVRGGGFLHDALEFDAAFFGISPHEALAMDPQQRLLLETSWEAFERAGIDPSSARGSDTGVFVGLSYQDYLTRLHEQPEGFDGHLLTGTTASVASGRVSYLLGLEGPALTVDTACSSSLVSLHLAAQALRRGECSLALAGGIAVMSSPDMFRFFSRQRGLAPDGRCKPFSAAADGFGAAEGVGMLLVERLSDAVRNGHRVLAVVRGSAVNQDGASNGLTAPNGPAQERVVRSALAAAGLEPSEVDAVEAHGTGTTLGDPIEAQALSATYGRERDRPLWLGSIKSNIGHTQAAAGVAGVIKMVMAMRHGVLPRTLHADEPSPHVDWSSGALELLTQAREWPEKSGPRRAAVSSFGMSGTNAHVIVEQGPVEPVVGTGGVSGPVPLVVSGRSVEALADQVALVGGRSWPVGVVAGVGRVLVSGRARFDHRAVVVGDRQVRGRVLAGADSGVVFVFPGQGAQWVGMGARLLESSPVFAQRIAECARALEPYTDFSLEGVLRGEVSLERVEVVQPALWAVMVGLAGVWGSFGVRPVAVVGHSQGEIAAACVAGALSLADGARVVALRSRALGVLAGQGGMVSLGVSAQRAEALISNWGERLSIAAHNGPEVTVVSGEPEALQELLARCEAEEIRARRLPVDYASHSPQVERVREEIIESLSSITPLAPEIPFLSTVTGDRVEGRELDARYWYHNLRRPVRLAEATATLVEHGYRIFAEMSPHPVLTIGIEQTLEAAGAEGVAVGTLRRDEGGMERVLLSLGEAHVHGVEVDWSPAFGDAPPYLDVPTYPFQRQRYWLDAPPPASDARSLGLVPETHPFLGAVLDDADGDRLVWTGTVSLESHPWLAGHAVRDVVLMPGAAFAELALHACGRTGHGQVEELTLESPLVLPGHGGVRLQVVADADDGSGRRPVHVHSRREDADSWTRHATGLLGPAPDEPVTGREQWPPPGAEPMEVGDRYDRLAEQGYDYGPAFQGLRAAWRRGDEIYAEVTLPPGNEDDATRFGIHPALLDAALHAREMRAGEGHVLLPFAWNGIRLHGRTASTLRVRLTPTGADAFRLEAADEDGRPVVEVSSLTVRSVPERRLTGRSASSLFTVTWKPAPGDRPIPATAIHPDLASVTEPVPETVLVEAPPRDATRWALGTVRTWLADERFASARLVVLTRGAVATGTAGETADLEHAPVWGLLRSAQSEHPDRFVLVDLAGEDLPVLLPDEPQLAIRDGKALVPRLARAEQPVPEGPLDLDGTVLITGGTGTLGGRIARHLVDRHDARRLLLVSRRGPDAPGAADLVAELRALGADVTVAACDISDRAALATLLERVTDLKAVVHTAAVLDDALVDALDAGRLDAVMRPKAHAALNLHELTRGHDLSAFVLFSSLSGTLGAPGQASYAAANAYVDALARHRHDLGLPATSLVWGAWAQRSALTGDLRESEVTWWAENGVTAMPTPEALELFDAALATGTPVIVPARLDTSARRRPAGATVTPLLRDLVRAPVRHAAPTAPAIDDLTERELLDLVRAQVADVLGHSGTGEIRTDTTFKSLGFDSLLAVRMRNRLNQVTGLRLPATVVFDHPTPEALATYLRKGKPERPRQARPAPAGEPIAIVGMACRLPGGVRSPEDLWDLVLAGRDAIGDFPADRGWPAVYHPDPDHRGTSYARSGGFLHDAGDFDAEFFGISPREALAMDPQQRLLLETSWEAIERAGIDPSSLRGSDTGVFAGVMYHDYVTDPRGLPPELEGHLLSGNVGSIATGRVAYTFGLEGPAITVDTACSTSLVALHLASTALRQGECSLALVGGVTVMPTPTPFIEFSRQRGLAPDGRCKPFSAAADGTGWSEGAGVLVVERLSDAVRNGHRVLAVVRGSAVNQDGASNGLTAPNGLAQERVVRSALVGAGLAPDDVDAVEAHGTGTTLGDPIEAQALSAAYGQGRDRPLWLGSVKSNIGHTQAAAGVAGVIKMVMAMRHGVLPQTLHVDEPSPHVDWSAGPLELLTEARNWPDEGRPRRAGVSSFGASGTNAHVIVEQGPVESVVADDVVGPVPLVVSGRSVEALADQVALVGGRSWPVGVVAGVGRVLVSGRARFDHRAVVVGDRQVRGRVLVGADAGVVFVFPGQGAQWVGMGAQLLDASPVFAARIAECAQALEPYTDFSLEGVLRGEVSLERVELVQPALWAVMVSLAEVWGSFGVRPVAVVGHSQGEIAAACVAGALSLADGARVVALRSRALGVLAGQGGMVSLGISAQRAEMLIGGWGERLSVAAHNGPEVTVVSGEPEALEEVLARCDVEGIRARRVAVDYASHSPQVERLRSRLVQELAGIAPRSAGVAFVSTVHGRVFDAAGLDASYWVDNLRHPVRFEQAVSLLAGQGHRVFAEMSPHPVLTIGIEQSLQAAGVEGAVVGTLRRDEGGMERVLLSLGEAYVHGVEVDWSPAFGDAPPYLDVPTYPFQRQRYWLLPSDRGEAPVTDTWGYDIAWRPAASSPATGTLSGDWLLIVPEDHDHDLVGAATEALERHGARPAVLTVDGTDDRDTLTRRLAEHAEPAGLLSLLALDERPHPRHPAVPGGVAGMLTLVQALAGTGWTSPLWSVTSGAVSTGPDDPVRQPVQAQTWGLGRVAALEHPGTWGGLVDLPDAPDVTAWDGLCGVLAGLDEEDQVAIRDTGILVRRLVRAPITAPATFRTSGTALITGGTGALAPHIARWLAGRGAEHLVLAGRRGPAAEGAAKLERELGELGVTVEIVSCDVADRAEVASLLDRLRSEGHVPRTVVHAASAARLASLAETTVAEFAEAMAAKVNGAVHLDELLDHDDLDAFVLFSSIAGVWGSGDHGAYAAANAFLDAYAAYGRSRHGHAPISVAWGVWDSERLPEEVDEERLRRQGLPFLDPGTALDRLERVLAERPAFAAVADVDWEVFTSTFTSARSRPLLAELAGVRRTVEETDGPDGTFARRLAAMPPAEQERELLRLVTTHVSEALGYASPQAIGVDRAFKELGFESLTAVELRNRLNAATGLRLPVTMVFEHPNAAALAAHLRSLLLGNEPSVHAELDRLEAAVATLGDGERSLVTERLSALLARLNDENRAPDDDGDDQDLTSATDDEIFDLIDRELGA</sequence>
<evidence type="ECO:0000256" key="8">
    <source>
        <dbReference type="ARBA" id="ARBA00023315"/>
    </source>
</evidence>
<proteinExistence type="predicted"/>
<feature type="region of interest" description="C-terminal hotdog fold" evidence="9">
    <location>
        <begin position="2449"/>
        <end position="2585"/>
    </location>
</feature>
<dbReference type="InterPro" id="IPR050091">
    <property type="entry name" value="PKS_NRPS_Biosynth_Enz"/>
</dbReference>
<dbReference type="InterPro" id="IPR016035">
    <property type="entry name" value="Acyl_Trfase/lysoPLipase"/>
</dbReference>
<dbReference type="SUPFAM" id="SSF53901">
    <property type="entry name" value="Thiolase-like"/>
    <property type="match status" value="3"/>
</dbReference>
<feature type="domain" description="PKS/mFAS DH" evidence="13">
    <location>
        <begin position="2315"/>
        <end position="2585"/>
    </location>
</feature>
<dbReference type="InterPro" id="IPR009081">
    <property type="entry name" value="PP-bd_ACP"/>
</dbReference>
<feature type="domain" description="Carrier" evidence="11">
    <location>
        <begin position="4450"/>
        <end position="4525"/>
    </location>
</feature>
<dbReference type="Gene3D" id="3.40.366.10">
    <property type="entry name" value="Malonyl-Coenzyme A Acyl Carrier Protein, domain 2"/>
    <property type="match status" value="3"/>
</dbReference>
<keyword evidence="8" id="KW-0012">Acyltransferase</keyword>
<dbReference type="InterPro" id="IPR055123">
    <property type="entry name" value="SpnB-like_Rossmann"/>
</dbReference>
<dbReference type="Gene3D" id="3.10.129.110">
    <property type="entry name" value="Polyketide synthase dehydratase"/>
    <property type="match status" value="1"/>
</dbReference>
<feature type="domain" description="Carrier" evidence="11">
    <location>
        <begin position="1354"/>
        <end position="1429"/>
    </location>
</feature>
<dbReference type="PROSITE" id="PS50075">
    <property type="entry name" value="CARRIER"/>
    <property type="match status" value="3"/>
</dbReference>
<comment type="pathway">
    <text evidence="2">Antibiotic biosynthesis.</text>
</comment>
<dbReference type="Pfam" id="PF02801">
    <property type="entry name" value="Ketoacyl-synt_C"/>
    <property type="match status" value="3"/>
</dbReference>
<dbReference type="PROSITE" id="PS52019">
    <property type="entry name" value="PKS_MFAS_DH"/>
    <property type="match status" value="1"/>
</dbReference>
<evidence type="ECO:0000256" key="7">
    <source>
        <dbReference type="ARBA" id="ARBA00023268"/>
    </source>
</evidence>
<dbReference type="PROSITE" id="PS00606">
    <property type="entry name" value="KS3_1"/>
    <property type="match status" value="3"/>
</dbReference>
<dbReference type="InterPro" id="IPR036291">
    <property type="entry name" value="NAD(P)-bd_dom_sf"/>
</dbReference>
<dbReference type="SUPFAM" id="SSF47336">
    <property type="entry name" value="ACP-like"/>
    <property type="match status" value="3"/>
</dbReference>
<dbReference type="PANTHER" id="PTHR43775:SF51">
    <property type="entry name" value="INACTIVE PHENOLPHTHIOCEROL SYNTHESIS POLYKETIDE SYNTHASE TYPE I PKS1-RELATED"/>
    <property type="match status" value="1"/>
</dbReference>
<keyword evidence="5" id="KW-0808">Transferase</keyword>
<dbReference type="Pfam" id="PF00698">
    <property type="entry name" value="Acyl_transf_1"/>
    <property type="match status" value="3"/>
</dbReference>
<comment type="caution">
    <text evidence="14">The sequence shown here is derived from an EMBL/GenBank/DDBJ whole genome shotgun (WGS) entry which is preliminary data.</text>
</comment>
<dbReference type="InterPro" id="IPR057326">
    <property type="entry name" value="KR_dom"/>
</dbReference>
<feature type="domain" description="Ketosynthase family 3 (KS3)" evidence="12">
    <location>
        <begin position="1445"/>
        <end position="1869"/>
    </location>
</feature>
<dbReference type="Proteomes" id="UP001499930">
    <property type="component" value="Unassembled WGS sequence"/>
</dbReference>
<dbReference type="SUPFAM" id="SSF55048">
    <property type="entry name" value="Probable ACP-binding domain of malonyl-CoA ACP transacylase"/>
    <property type="match status" value="3"/>
</dbReference>
<accession>A0ABN3Y1U2</accession>
<dbReference type="SMART" id="SM00823">
    <property type="entry name" value="PKS_PP"/>
    <property type="match status" value="3"/>
</dbReference>
<dbReference type="CDD" id="cd08952">
    <property type="entry name" value="KR_1_SDR_x"/>
    <property type="match status" value="2"/>
</dbReference>
<dbReference type="PROSITE" id="PS00012">
    <property type="entry name" value="PHOSPHOPANTETHEINE"/>
    <property type="match status" value="3"/>
</dbReference>
<dbReference type="InterPro" id="IPR016039">
    <property type="entry name" value="Thiolase-like"/>
</dbReference>
<feature type="domain" description="Ketosynthase family 3 (KS3)" evidence="12">
    <location>
        <begin position="3098"/>
        <end position="3520"/>
    </location>
</feature>
<dbReference type="InterPro" id="IPR006162">
    <property type="entry name" value="Ppantetheine_attach_site"/>
</dbReference>
<dbReference type="InterPro" id="IPR014031">
    <property type="entry name" value="Ketoacyl_synth_C"/>
</dbReference>
<dbReference type="SMART" id="SM00826">
    <property type="entry name" value="PKS_DH"/>
    <property type="match status" value="1"/>
</dbReference>
<dbReference type="SUPFAM" id="SSF51735">
    <property type="entry name" value="NAD(P)-binding Rossmann-fold domains"/>
    <property type="match status" value="6"/>
</dbReference>
<evidence type="ECO:0000313" key="15">
    <source>
        <dbReference type="Proteomes" id="UP001499930"/>
    </source>
</evidence>
<dbReference type="InterPro" id="IPR014030">
    <property type="entry name" value="Ketoacyl_synth_N"/>
</dbReference>
<feature type="domain" description="Ketosynthase family 3 (KS3)" evidence="12">
    <location>
        <begin position="33"/>
        <end position="444"/>
    </location>
</feature>
<comment type="cofactor">
    <cofactor evidence="1">
        <name>pantetheine 4'-phosphate</name>
        <dbReference type="ChEBI" id="CHEBI:47942"/>
    </cofactor>
</comment>
<evidence type="ECO:0000256" key="2">
    <source>
        <dbReference type="ARBA" id="ARBA00004792"/>
    </source>
</evidence>
<dbReference type="Gene3D" id="3.40.47.10">
    <property type="match status" value="3"/>
</dbReference>
<organism evidence="14 15">
    <name type="scientific">Streptosporangium longisporum</name>
    <dbReference type="NCBI Taxonomy" id="46187"/>
    <lineage>
        <taxon>Bacteria</taxon>
        <taxon>Bacillati</taxon>
        <taxon>Actinomycetota</taxon>
        <taxon>Actinomycetes</taxon>
        <taxon>Streptosporangiales</taxon>
        <taxon>Streptosporangiaceae</taxon>
        <taxon>Streptosporangium</taxon>
    </lineage>
</organism>
<feature type="active site" description="Proton donor; for dehydratase activity" evidence="9">
    <location>
        <position position="2510"/>
    </location>
</feature>
<evidence type="ECO:0000256" key="3">
    <source>
        <dbReference type="ARBA" id="ARBA00022450"/>
    </source>
</evidence>
<feature type="active site" description="Proton acceptor; for dehydratase activity" evidence="9">
    <location>
        <position position="2347"/>
    </location>
</feature>
<dbReference type="SMART" id="SM01294">
    <property type="entry name" value="PKS_PP_betabranch"/>
    <property type="match status" value="3"/>
</dbReference>
<dbReference type="InterPro" id="IPR049551">
    <property type="entry name" value="PKS_DH_C"/>
</dbReference>
<dbReference type="RefSeq" id="WP_344897498.1">
    <property type="nucleotide sequence ID" value="NZ_BAAAWD010000010.1"/>
</dbReference>
<keyword evidence="6" id="KW-0045">Antibiotic biosynthesis</keyword>
<dbReference type="InterPro" id="IPR020807">
    <property type="entry name" value="PKS_DH"/>
</dbReference>
<dbReference type="SMART" id="SM00825">
    <property type="entry name" value="PKS_KS"/>
    <property type="match status" value="3"/>
</dbReference>
<dbReference type="Pfam" id="PF22953">
    <property type="entry name" value="SpnB_Rossmann"/>
    <property type="match status" value="1"/>
</dbReference>
<dbReference type="InterPro" id="IPR049900">
    <property type="entry name" value="PKS_mFAS_DH"/>
</dbReference>
<dbReference type="Pfam" id="PF08659">
    <property type="entry name" value="KR"/>
    <property type="match status" value="3"/>
</dbReference>
<dbReference type="CDD" id="cd08956">
    <property type="entry name" value="KR_3_FAS_SDR_x"/>
    <property type="match status" value="1"/>
</dbReference>
<feature type="region of interest" description="Disordered" evidence="10">
    <location>
        <begin position="2425"/>
        <end position="2451"/>
    </location>
</feature>
<dbReference type="InterPro" id="IPR036736">
    <property type="entry name" value="ACP-like_sf"/>
</dbReference>
<dbReference type="InterPro" id="IPR013968">
    <property type="entry name" value="PKS_KR"/>
</dbReference>
<evidence type="ECO:0000313" key="14">
    <source>
        <dbReference type="EMBL" id="GAA3013268.1"/>
    </source>
</evidence>
<keyword evidence="3" id="KW-0596">Phosphopantetheine</keyword>
<dbReference type="Pfam" id="PF00109">
    <property type="entry name" value="ketoacyl-synt"/>
    <property type="match status" value="3"/>
</dbReference>
<evidence type="ECO:0008006" key="16">
    <source>
        <dbReference type="Google" id="ProtNLM"/>
    </source>
</evidence>
<dbReference type="CDD" id="cd00833">
    <property type="entry name" value="PKS"/>
    <property type="match status" value="3"/>
</dbReference>
<dbReference type="InterPro" id="IPR018201">
    <property type="entry name" value="Ketoacyl_synth_AS"/>
</dbReference>
<name>A0ABN3Y1U2_9ACTN</name>
<dbReference type="Pfam" id="PF14765">
    <property type="entry name" value="PS-DH"/>
    <property type="match status" value="1"/>
</dbReference>
<keyword evidence="7" id="KW-0511">Multifunctional enzyme</keyword>
<dbReference type="InterPro" id="IPR015083">
    <property type="entry name" value="NorB/c/GfsB-D-like_docking"/>
</dbReference>
<reference evidence="14 15" key="1">
    <citation type="journal article" date="2019" name="Int. J. Syst. Evol. Microbiol.">
        <title>The Global Catalogue of Microorganisms (GCM) 10K type strain sequencing project: providing services to taxonomists for standard genome sequencing and annotation.</title>
        <authorList>
            <consortium name="The Broad Institute Genomics Platform"/>
            <consortium name="The Broad Institute Genome Sequencing Center for Infectious Disease"/>
            <person name="Wu L."/>
            <person name="Ma J."/>
        </authorList>
    </citation>
    <scope>NUCLEOTIDE SEQUENCE [LARGE SCALE GENOMIC DNA]</scope>
    <source>
        <strain evidence="14 15">JCM 3106</strain>
    </source>
</reference>
<dbReference type="Gene3D" id="3.40.50.720">
    <property type="entry name" value="NAD(P)-binding Rossmann-like Domain"/>
    <property type="match status" value="3"/>
</dbReference>
<dbReference type="SUPFAM" id="SSF52151">
    <property type="entry name" value="FabD/lysophospholipase-like"/>
    <property type="match status" value="3"/>
</dbReference>
<feature type="domain" description="Carrier" evidence="11">
    <location>
        <begin position="3010"/>
        <end position="3085"/>
    </location>
</feature>
<dbReference type="Pfam" id="PF08990">
    <property type="entry name" value="Docking"/>
    <property type="match status" value="1"/>
</dbReference>
<evidence type="ECO:0000256" key="4">
    <source>
        <dbReference type="ARBA" id="ARBA00022553"/>
    </source>
</evidence>